<comment type="caution">
    <text evidence="1">The sequence shown here is derived from an EMBL/GenBank/DDBJ whole genome shotgun (WGS) entry which is preliminary data.</text>
</comment>
<proteinExistence type="predicted"/>
<sequence>MGTISGISIGHRENILAVDPSVQESEIDIIDSPGENSFVHLQACLFGYGADSGIETIGLSLGGEALAEIVVTQVAESDDVVVHFDRPKQRVGVVAGSGGVI</sequence>
<evidence type="ECO:0000313" key="2">
    <source>
        <dbReference type="Proteomes" id="UP001501570"/>
    </source>
</evidence>
<reference evidence="2" key="1">
    <citation type="journal article" date="2019" name="Int. J. Syst. Evol. Microbiol.">
        <title>The Global Catalogue of Microorganisms (GCM) 10K type strain sequencing project: providing services to taxonomists for standard genome sequencing and annotation.</title>
        <authorList>
            <consortium name="The Broad Institute Genomics Platform"/>
            <consortium name="The Broad Institute Genome Sequencing Center for Infectious Disease"/>
            <person name="Wu L."/>
            <person name="Ma J."/>
        </authorList>
    </citation>
    <scope>NUCLEOTIDE SEQUENCE [LARGE SCALE GENOMIC DNA]</scope>
    <source>
        <strain evidence="2">JCM 18304</strain>
    </source>
</reference>
<name>A0ABP9ST40_9ACTN</name>
<dbReference type="EMBL" id="BAABJQ010000101">
    <property type="protein sequence ID" value="GAA5202602.1"/>
    <property type="molecule type" value="Genomic_DNA"/>
</dbReference>
<gene>
    <name evidence="1" type="ORF">GCM10023322_84330</name>
</gene>
<organism evidence="1 2">
    <name type="scientific">Rugosimonospora acidiphila</name>
    <dbReference type="NCBI Taxonomy" id="556531"/>
    <lineage>
        <taxon>Bacteria</taxon>
        <taxon>Bacillati</taxon>
        <taxon>Actinomycetota</taxon>
        <taxon>Actinomycetes</taxon>
        <taxon>Micromonosporales</taxon>
        <taxon>Micromonosporaceae</taxon>
        <taxon>Rugosimonospora</taxon>
    </lineage>
</organism>
<accession>A0ABP9ST40</accession>
<protein>
    <submittedName>
        <fullName evidence="1">Uncharacterized protein</fullName>
    </submittedName>
</protein>
<keyword evidence="2" id="KW-1185">Reference proteome</keyword>
<evidence type="ECO:0000313" key="1">
    <source>
        <dbReference type="EMBL" id="GAA5202602.1"/>
    </source>
</evidence>
<dbReference type="Proteomes" id="UP001501570">
    <property type="component" value="Unassembled WGS sequence"/>
</dbReference>